<keyword evidence="5" id="KW-1185">Reference proteome</keyword>
<dbReference type="RefSeq" id="WP_307483302.1">
    <property type="nucleotide sequence ID" value="NZ_JAUTBF010000001.1"/>
</dbReference>
<sequence>MFTARFLVQGTVAFAAAVALVALGDPAAHAASDSDITWSVTPADATGPDNRGVIQQELDPGASREDFFAVHNLSRTEVTFALSAADGYYTGAGRFNMLPADRESVDAGRWIDLPRSVTVAPNATVVVPFTTTVPDGAIPGDHAAGIAASVASTGTDAGGSKVGVESRVGFRVMTRVTGEIVPSFAVTGVGTDYDMSWNPFRPGSAHASFTVENTGNASLLVAGTAAIGTGSTTFPDDGAPRQELLPGESRSFTVAIDGVWPTFFAPGSVDVVPAARDLGGAAVEVAPRSTATSLWAVPLPQLLVLLGLVLIVVALFWRRRRFTAALDRAREEGRLAAGVDRAGPAATGVAGDDAADLSAPGGSGRLRAHSRSSGTVSLERHQ</sequence>
<evidence type="ECO:0000313" key="5">
    <source>
        <dbReference type="Proteomes" id="UP001226691"/>
    </source>
</evidence>
<comment type="caution">
    <text evidence="4">The sequence shown here is derived from an EMBL/GenBank/DDBJ whole genome shotgun (WGS) entry which is preliminary data.</text>
</comment>
<accession>A0ABU0TV93</accession>
<keyword evidence="2" id="KW-0812">Transmembrane</keyword>
<name>A0ABU0TV93_MICTR</name>
<evidence type="ECO:0000313" key="4">
    <source>
        <dbReference type="EMBL" id="MDQ1123569.1"/>
    </source>
</evidence>
<keyword evidence="2" id="KW-0472">Membrane</keyword>
<evidence type="ECO:0000256" key="1">
    <source>
        <dbReference type="SAM" id="MobiDB-lite"/>
    </source>
</evidence>
<feature type="transmembrane region" description="Helical" evidence="2">
    <location>
        <begin position="295"/>
        <end position="317"/>
    </location>
</feature>
<evidence type="ECO:0000256" key="3">
    <source>
        <dbReference type="SAM" id="SignalP"/>
    </source>
</evidence>
<gene>
    <name evidence="4" type="ORF">QE412_002142</name>
</gene>
<feature type="compositionally biased region" description="Low complexity" evidence="1">
    <location>
        <begin position="343"/>
        <end position="352"/>
    </location>
</feature>
<feature type="signal peptide" evidence="3">
    <location>
        <begin position="1"/>
        <end position="30"/>
    </location>
</feature>
<evidence type="ECO:0008006" key="6">
    <source>
        <dbReference type="Google" id="ProtNLM"/>
    </source>
</evidence>
<protein>
    <recommendedName>
        <fullName evidence="6">DUF916 domain-containing protein</fullName>
    </recommendedName>
</protein>
<dbReference type="EMBL" id="JAUTBF010000001">
    <property type="protein sequence ID" value="MDQ1123569.1"/>
    <property type="molecule type" value="Genomic_DNA"/>
</dbReference>
<keyword evidence="2" id="KW-1133">Transmembrane helix</keyword>
<dbReference type="InterPro" id="IPR006311">
    <property type="entry name" value="TAT_signal"/>
</dbReference>
<evidence type="ECO:0000256" key="2">
    <source>
        <dbReference type="SAM" id="Phobius"/>
    </source>
</evidence>
<proteinExistence type="predicted"/>
<dbReference type="Proteomes" id="UP001226691">
    <property type="component" value="Unassembled WGS sequence"/>
</dbReference>
<dbReference type="PROSITE" id="PS51318">
    <property type="entry name" value="TAT"/>
    <property type="match status" value="1"/>
</dbReference>
<keyword evidence="3" id="KW-0732">Signal</keyword>
<organism evidence="4 5">
    <name type="scientific">Microbacterium trichothecenolyticum</name>
    <name type="common">Aureobacterium trichothecenolyticum</name>
    <dbReference type="NCBI Taxonomy" id="69370"/>
    <lineage>
        <taxon>Bacteria</taxon>
        <taxon>Bacillati</taxon>
        <taxon>Actinomycetota</taxon>
        <taxon>Actinomycetes</taxon>
        <taxon>Micrococcales</taxon>
        <taxon>Microbacteriaceae</taxon>
        <taxon>Microbacterium</taxon>
    </lineage>
</organism>
<reference evidence="4 5" key="1">
    <citation type="submission" date="2023-07" db="EMBL/GenBank/DDBJ databases">
        <title>Functional and genomic diversity of the sorghum phyllosphere microbiome.</title>
        <authorList>
            <person name="Shade A."/>
        </authorList>
    </citation>
    <scope>NUCLEOTIDE SEQUENCE [LARGE SCALE GENOMIC DNA]</scope>
    <source>
        <strain evidence="4 5">SORGH_AS_1207</strain>
    </source>
</reference>
<feature type="region of interest" description="Disordered" evidence="1">
    <location>
        <begin position="343"/>
        <end position="382"/>
    </location>
</feature>
<feature type="chain" id="PRO_5045842474" description="DUF916 domain-containing protein" evidence="3">
    <location>
        <begin position="31"/>
        <end position="382"/>
    </location>
</feature>